<dbReference type="VEuPathDB" id="PlasmoDB:PY17X_0112500"/>
<evidence type="ECO:0000259" key="4">
    <source>
        <dbReference type="Pfam" id="PF01171"/>
    </source>
</evidence>
<dbReference type="AlphaFoldDB" id="A0A077XYD4"/>
<dbReference type="VEuPathDB" id="PlasmoDB:Py17XNL_000104781"/>
<comment type="subcellular location">
    <subcellularLocation>
        <location evidence="2">Cytoplasm</location>
    </subcellularLocation>
</comment>
<organism evidence="5 6">
    <name type="scientific">Plasmodium yoelii</name>
    <dbReference type="NCBI Taxonomy" id="5861"/>
    <lineage>
        <taxon>Eukaryota</taxon>
        <taxon>Sar</taxon>
        <taxon>Alveolata</taxon>
        <taxon>Apicomplexa</taxon>
        <taxon>Aconoidasida</taxon>
        <taxon>Haemosporida</taxon>
        <taxon>Plasmodiidae</taxon>
        <taxon>Plasmodium</taxon>
        <taxon>Plasmodium (Vinckeia)</taxon>
    </lineage>
</organism>
<accession>A0A077XYD4</accession>
<evidence type="ECO:0000256" key="2">
    <source>
        <dbReference type="HAMAP-Rule" id="MF_03053"/>
    </source>
</evidence>
<dbReference type="PROSITE" id="PS01263">
    <property type="entry name" value="UPF0021"/>
    <property type="match status" value="1"/>
</dbReference>
<dbReference type="InterPro" id="IPR011063">
    <property type="entry name" value="TilS/TtcA_N"/>
</dbReference>
<feature type="coiled-coil region" evidence="3">
    <location>
        <begin position="244"/>
        <end position="278"/>
    </location>
</feature>
<dbReference type="UniPathway" id="UPA00988"/>
<dbReference type="PANTHER" id="PTHR11807:SF12">
    <property type="entry name" value="CYTOPLASMIC TRNA 2-THIOLATION PROTEIN 1"/>
    <property type="match status" value="1"/>
</dbReference>
<dbReference type="VEuPathDB" id="PlasmoDB:PY03101"/>
<dbReference type="Pfam" id="PF01171">
    <property type="entry name" value="ATP_bind_3"/>
    <property type="match status" value="1"/>
</dbReference>
<keyword evidence="2" id="KW-0820">tRNA-binding</keyword>
<dbReference type="Proteomes" id="UP000072904">
    <property type="component" value="Chromosome 1"/>
</dbReference>
<comment type="pathway">
    <text evidence="2">tRNA modification; 5-methoxycarbonylmethyl-2-thiouridine-tRNA biosynthesis.</text>
</comment>
<dbReference type="GO" id="GO:0000049">
    <property type="term" value="F:tRNA binding"/>
    <property type="evidence" value="ECO:0007669"/>
    <property type="project" value="UniProtKB-UniRule"/>
</dbReference>
<dbReference type="Gene3D" id="3.40.50.620">
    <property type="entry name" value="HUPs"/>
    <property type="match status" value="1"/>
</dbReference>
<dbReference type="GO" id="GO:0016779">
    <property type="term" value="F:nucleotidyltransferase activity"/>
    <property type="evidence" value="ECO:0007669"/>
    <property type="project" value="UniProtKB-UniRule"/>
</dbReference>
<keyword evidence="3" id="KW-0175">Coiled coil</keyword>
<dbReference type="InterPro" id="IPR020554">
    <property type="entry name" value="UPF0021_CS"/>
</dbReference>
<keyword evidence="1 2" id="KW-0808">Transferase</keyword>
<dbReference type="GO" id="GO:0002144">
    <property type="term" value="C:cytosolic tRNA wobble base thiouridylase complex"/>
    <property type="evidence" value="ECO:0007669"/>
    <property type="project" value="TreeGrafter"/>
</dbReference>
<dbReference type="GO" id="GO:0005739">
    <property type="term" value="C:mitochondrion"/>
    <property type="evidence" value="ECO:0007669"/>
    <property type="project" value="TreeGrafter"/>
</dbReference>
<dbReference type="HAMAP" id="MF_03053">
    <property type="entry name" value="CTU1"/>
    <property type="match status" value="1"/>
</dbReference>
<dbReference type="EMBL" id="LK934629">
    <property type="protein sequence ID" value="CDU15954.1"/>
    <property type="molecule type" value="Genomic_DNA"/>
</dbReference>
<evidence type="ECO:0000256" key="3">
    <source>
        <dbReference type="SAM" id="Coils"/>
    </source>
</evidence>
<dbReference type="GO" id="GO:0002143">
    <property type="term" value="P:tRNA wobble position uridine thiolation"/>
    <property type="evidence" value="ECO:0007669"/>
    <property type="project" value="TreeGrafter"/>
</dbReference>
<dbReference type="InterPro" id="IPR056369">
    <property type="entry name" value="CTU1-like_ATP-bd"/>
</dbReference>
<evidence type="ECO:0000313" key="5">
    <source>
        <dbReference type="EMBL" id="CDU15954.1"/>
    </source>
</evidence>
<protein>
    <recommendedName>
        <fullName evidence="2">Cytoplasmic tRNA 2-thiolation protein 1</fullName>
        <ecNumber evidence="2">2.7.7.-</ecNumber>
    </recommendedName>
    <alternativeName>
        <fullName evidence="2">Cytoplasmic tRNA adenylyltransferase 1</fullName>
    </alternativeName>
</protein>
<keyword evidence="2" id="KW-0694">RNA-binding</keyword>
<dbReference type="InterPro" id="IPR000541">
    <property type="entry name" value="Ncs6/Tuc1/Ctu1"/>
</dbReference>
<reference evidence="5 6" key="1">
    <citation type="journal article" date="2014" name="BMC Biol.">
        <title>A comprehensive evaluation of rodent malaria parasite genomes and gene expression.</title>
        <authorList>
            <person name="Otto T.D."/>
            <person name="Bohme U."/>
            <person name="Jackson A.P."/>
            <person name="Hunt M."/>
            <person name="Franke-Fayard B."/>
            <person name="Hoeijmakers W.A."/>
            <person name="Religa A.A."/>
            <person name="Robertson L."/>
            <person name="Sanders M."/>
            <person name="Ogun S.A."/>
            <person name="Cunningham D."/>
            <person name="Erhart A."/>
            <person name="Billker O."/>
            <person name="Khan S.M."/>
            <person name="Stunnenberg H.G."/>
            <person name="Langhorne J."/>
            <person name="Holder A.A."/>
            <person name="Waters A.P."/>
            <person name="Newbold C.I."/>
            <person name="Pain A."/>
            <person name="Berriman M."/>
            <person name="Janse C.J."/>
        </authorList>
    </citation>
    <scope>NUCLEOTIDE SEQUENCE [LARGE SCALE GENOMIC DNA]</scope>
    <source>
        <strain evidence="5 6">YM</strain>
    </source>
</reference>
<dbReference type="GO" id="GO:0032447">
    <property type="term" value="P:protein urmylation"/>
    <property type="evidence" value="ECO:0007669"/>
    <property type="project" value="UniProtKB-UniRule"/>
</dbReference>
<comment type="function">
    <text evidence="2">Plays a central role in 2-thiolation of mcm(5)S(2)U at tRNA wobble positions of tRNA(Lys), tRNA(Glu) and tRNA(Gln). Directly binds tRNAs and probably acts by catalyzing adenylation of tRNAs, an intermediate required for 2-thiolation. It is unclear whether it acts as a sulfurtransferase that transfers sulfur from thiocarboxylated URM1 onto the uridine of tRNAs at wobble position.</text>
</comment>
<evidence type="ECO:0000313" key="6">
    <source>
        <dbReference type="Proteomes" id="UP000072904"/>
    </source>
</evidence>
<dbReference type="NCBIfam" id="TIGR00269">
    <property type="entry name" value="TIGR00269 family protein"/>
    <property type="match status" value="1"/>
</dbReference>
<proteinExistence type="inferred from homology"/>
<sequence length="418" mass="47794">MLCEQCNKNNVCMLKPSNKEKLCKHCFLESFEDEVHTTILKKKMFEDNDKICIAVSGGKDSSVLTHVLVNIKKKYNYNWNLFLLAIDEGIKGYRDDSLKVVYKLEKLYNLPLSVLKFQDIFSYTMDDVVSYIGKKNNCTVCGVFRRQAMEKGALLFNATKLVTGHNADDLAETILMNMCRGDIDKLAKNINDVIQKKNNTNNSNNSNSNGSLASYSENSNANIFPNCNNILDKNEIGSSSCGCKEKINIENNKEMEKKNECNNDVAKISNDNIKYENKGDGFIPRLKPLMWSYEKEIVLYAYHLKLDFFSTECTYSPNSFRGNLRSFIKDLEIINPQIILNIIHSSEFFYFNTNIKKKLNTCIKCGAYTSNVVCKACLIVDGLNNYTDNSFLYANKKKKKKNSKKKISIEYEAENVEK</sequence>
<dbReference type="PANTHER" id="PTHR11807">
    <property type="entry name" value="ATPASES OF THE PP SUPERFAMILY-RELATED"/>
    <property type="match status" value="1"/>
</dbReference>
<name>A0A077XYD4_PLAYE</name>
<dbReference type="VEuPathDB" id="PlasmoDB:PYYM_0111900"/>
<comment type="similarity">
    <text evidence="2">Belongs to the TtcA family. CTU1/NCS6/ATPBD3 subfamily.</text>
</comment>
<dbReference type="SUPFAM" id="SSF52402">
    <property type="entry name" value="Adenine nucleotide alpha hydrolases-like"/>
    <property type="match status" value="1"/>
</dbReference>
<dbReference type="InterPro" id="IPR014729">
    <property type="entry name" value="Rossmann-like_a/b/a_fold"/>
</dbReference>
<dbReference type="CDD" id="cd01713">
    <property type="entry name" value="CTU1-like"/>
    <property type="match status" value="1"/>
</dbReference>
<keyword evidence="2" id="KW-0963">Cytoplasm</keyword>
<keyword evidence="2" id="KW-0819">tRNA processing</keyword>
<gene>
    <name evidence="5" type="ORF">PYYM_0111900</name>
</gene>
<dbReference type="EC" id="2.7.7.-" evidence="2"/>
<feature type="domain" description="tRNA(Ile)-lysidine/2-thiocytidine synthase N-terminal" evidence="4">
    <location>
        <begin position="50"/>
        <end position="190"/>
    </location>
</feature>
<evidence type="ECO:0000256" key="1">
    <source>
        <dbReference type="ARBA" id="ARBA00022679"/>
    </source>
</evidence>